<dbReference type="Gene3D" id="2.60.450.10">
    <property type="entry name" value="Lipopolysaccharide (LPS) transport protein A like domain"/>
    <property type="match status" value="1"/>
</dbReference>
<feature type="non-terminal residue" evidence="1">
    <location>
        <position position="127"/>
    </location>
</feature>
<name>A0A382NEQ7_9ZZZZ</name>
<organism evidence="1">
    <name type="scientific">marine metagenome</name>
    <dbReference type="NCBI Taxonomy" id="408172"/>
    <lineage>
        <taxon>unclassified sequences</taxon>
        <taxon>metagenomes</taxon>
        <taxon>ecological metagenomes</taxon>
    </lineage>
</organism>
<dbReference type="AlphaFoldDB" id="A0A382NEQ7"/>
<sequence length="127" mass="14223">MNNFLKINKKILLILLIFLSVIFSATVLFKQVNITLVKEDILSINPKFDIINPSFTINNAKEKISVSANNGNFLNNNQILLKNNVFFKSSSFTILSDEVTFDKKNQTAVSESSSKFKSEGTEIISEG</sequence>
<dbReference type="EMBL" id="UINC01099986">
    <property type="protein sequence ID" value="SVC59679.1"/>
    <property type="molecule type" value="Genomic_DNA"/>
</dbReference>
<gene>
    <name evidence="1" type="ORF">METZ01_LOCUS312533</name>
</gene>
<evidence type="ECO:0000313" key="1">
    <source>
        <dbReference type="EMBL" id="SVC59679.1"/>
    </source>
</evidence>
<protein>
    <recommendedName>
        <fullName evidence="2">LPS export ABC transporter periplasmic protein LptC</fullName>
    </recommendedName>
</protein>
<accession>A0A382NEQ7</accession>
<proteinExistence type="predicted"/>
<reference evidence="1" key="1">
    <citation type="submission" date="2018-05" db="EMBL/GenBank/DDBJ databases">
        <authorList>
            <person name="Lanie J.A."/>
            <person name="Ng W.-L."/>
            <person name="Kazmierczak K.M."/>
            <person name="Andrzejewski T.M."/>
            <person name="Davidsen T.M."/>
            <person name="Wayne K.J."/>
            <person name="Tettelin H."/>
            <person name="Glass J.I."/>
            <person name="Rusch D."/>
            <person name="Podicherti R."/>
            <person name="Tsui H.-C.T."/>
            <person name="Winkler M.E."/>
        </authorList>
    </citation>
    <scope>NUCLEOTIDE SEQUENCE</scope>
</reference>
<evidence type="ECO:0008006" key="2">
    <source>
        <dbReference type="Google" id="ProtNLM"/>
    </source>
</evidence>